<feature type="region of interest" description="Disordered" evidence="1">
    <location>
        <begin position="4305"/>
        <end position="4326"/>
    </location>
</feature>
<evidence type="ECO:0000313" key="3">
    <source>
        <dbReference type="Ensembl" id="ENSMALP00000012320.1"/>
    </source>
</evidence>
<feature type="region of interest" description="Disordered" evidence="1">
    <location>
        <begin position="4369"/>
        <end position="4430"/>
    </location>
</feature>
<dbReference type="GO" id="GO:0019992">
    <property type="term" value="F:diacylglycerol binding"/>
    <property type="evidence" value="ECO:0007669"/>
    <property type="project" value="InterPro"/>
</dbReference>
<dbReference type="GO" id="GO:0035249">
    <property type="term" value="P:synaptic transmission, glutamatergic"/>
    <property type="evidence" value="ECO:0007669"/>
    <property type="project" value="TreeGrafter"/>
</dbReference>
<dbReference type="GO" id="GO:0016081">
    <property type="term" value="P:synaptic vesicle docking"/>
    <property type="evidence" value="ECO:0007669"/>
    <property type="project" value="TreeGrafter"/>
</dbReference>
<feature type="region of interest" description="Disordered" evidence="1">
    <location>
        <begin position="2479"/>
        <end position="2518"/>
    </location>
</feature>
<feature type="compositionally biased region" description="Polar residues" evidence="1">
    <location>
        <begin position="712"/>
        <end position="727"/>
    </location>
</feature>
<dbReference type="GO" id="GO:0043195">
    <property type="term" value="C:terminal bouton"/>
    <property type="evidence" value="ECO:0007669"/>
    <property type="project" value="TreeGrafter"/>
</dbReference>
<feature type="compositionally biased region" description="Basic and acidic residues" evidence="1">
    <location>
        <begin position="823"/>
        <end position="836"/>
    </location>
</feature>
<dbReference type="GO" id="GO:0016082">
    <property type="term" value="P:synaptic vesicle priming"/>
    <property type="evidence" value="ECO:0007669"/>
    <property type="project" value="TreeGrafter"/>
</dbReference>
<feature type="compositionally biased region" description="Low complexity" evidence="1">
    <location>
        <begin position="1366"/>
        <end position="1382"/>
    </location>
</feature>
<feature type="compositionally biased region" description="Polar residues" evidence="1">
    <location>
        <begin position="4382"/>
        <end position="4391"/>
    </location>
</feature>
<proteinExistence type="predicted"/>
<evidence type="ECO:0000313" key="4">
    <source>
        <dbReference type="Proteomes" id="UP000261600"/>
    </source>
</evidence>
<feature type="region of interest" description="Disordered" evidence="1">
    <location>
        <begin position="1037"/>
        <end position="1105"/>
    </location>
</feature>
<reference evidence="3" key="1">
    <citation type="submission" date="2025-08" db="UniProtKB">
        <authorList>
            <consortium name="Ensembl"/>
        </authorList>
    </citation>
    <scope>IDENTIFICATION</scope>
</reference>
<organism evidence="3 4">
    <name type="scientific">Monopterus albus</name>
    <name type="common">Swamp eel</name>
    <dbReference type="NCBI Taxonomy" id="43700"/>
    <lineage>
        <taxon>Eukaryota</taxon>
        <taxon>Metazoa</taxon>
        <taxon>Chordata</taxon>
        <taxon>Craniata</taxon>
        <taxon>Vertebrata</taxon>
        <taxon>Euteleostomi</taxon>
        <taxon>Actinopterygii</taxon>
        <taxon>Neopterygii</taxon>
        <taxon>Teleostei</taxon>
        <taxon>Neoteleostei</taxon>
        <taxon>Acanthomorphata</taxon>
        <taxon>Anabantaria</taxon>
        <taxon>Synbranchiformes</taxon>
        <taxon>Synbranchidae</taxon>
        <taxon>Monopterus</taxon>
    </lineage>
</organism>
<feature type="region of interest" description="Disordered" evidence="1">
    <location>
        <begin position="4067"/>
        <end position="4086"/>
    </location>
</feature>
<feature type="region of interest" description="Disordered" evidence="1">
    <location>
        <begin position="1974"/>
        <end position="1997"/>
    </location>
</feature>
<feature type="compositionally biased region" description="Polar residues" evidence="1">
    <location>
        <begin position="1327"/>
        <end position="1342"/>
    </location>
</feature>
<dbReference type="GO" id="GO:0031594">
    <property type="term" value="C:neuromuscular junction"/>
    <property type="evidence" value="ECO:0007669"/>
    <property type="project" value="TreeGrafter"/>
</dbReference>
<keyword evidence="4" id="KW-1185">Reference proteome</keyword>
<feature type="compositionally biased region" description="Polar residues" evidence="1">
    <location>
        <begin position="3155"/>
        <end position="3167"/>
    </location>
</feature>
<feature type="compositionally biased region" description="Polar residues" evidence="1">
    <location>
        <begin position="2035"/>
        <end position="2055"/>
    </location>
</feature>
<dbReference type="GO" id="GO:0061789">
    <property type="term" value="P:dense core granule priming"/>
    <property type="evidence" value="ECO:0007669"/>
    <property type="project" value="TreeGrafter"/>
</dbReference>
<name>A0A3Q3J6I7_MONAL</name>
<dbReference type="GO" id="GO:0030672">
    <property type="term" value="C:synaptic vesicle membrane"/>
    <property type="evidence" value="ECO:0007669"/>
    <property type="project" value="TreeGrafter"/>
</dbReference>
<feature type="region of interest" description="Disordered" evidence="1">
    <location>
        <begin position="191"/>
        <end position="224"/>
    </location>
</feature>
<feature type="region of interest" description="Disordered" evidence="1">
    <location>
        <begin position="1312"/>
        <end position="1444"/>
    </location>
</feature>
<feature type="region of interest" description="Disordered" evidence="1">
    <location>
        <begin position="543"/>
        <end position="579"/>
    </location>
</feature>
<feature type="region of interest" description="Disordered" evidence="1">
    <location>
        <begin position="633"/>
        <end position="844"/>
    </location>
</feature>
<dbReference type="Proteomes" id="UP000261600">
    <property type="component" value="Unplaced"/>
</dbReference>
<feature type="compositionally biased region" description="Low complexity" evidence="1">
    <location>
        <begin position="3663"/>
        <end position="3682"/>
    </location>
</feature>
<dbReference type="FunFam" id="2.60.40.150:FF:000031">
    <property type="entry name" value="Protein unc-13 homolog B"/>
    <property type="match status" value="1"/>
</dbReference>
<feature type="region of interest" description="Disordered" evidence="1">
    <location>
        <begin position="4159"/>
        <end position="4253"/>
    </location>
</feature>
<feature type="compositionally biased region" description="Polar residues" evidence="1">
    <location>
        <begin position="4305"/>
        <end position="4322"/>
    </location>
</feature>
<dbReference type="GO" id="GO:0042734">
    <property type="term" value="C:presynaptic membrane"/>
    <property type="evidence" value="ECO:0007669"/>
    <property type="project" value="TreeGrafter"/>
</dbReference>
<feature type="region of interest" description="Disordered" evidence="1">
    <location>
        <begin position="2013"/>
        <end position="2147"/>
    </location>
</feature>
<feature type="region of interest" description="Disordered" evidence="1">
    <location>
        <begin position="2702"/>
        <end position="2721"/>
    </location>
</feature>
<feature type="region of interest" description="Disordered" evidence="1">
    <location>
        <begin position="3561"/>
        <end position="3588"/>
    </location>
</feature>
<feature type="region of interest" description="Disordered" evidence="1">
    <location>
        <begin position="600"/>
        <end position="619"/>
    </location>
</feature>
<dbReference type="GO" id="GO:0099525">
    <property type="term" value="P:presynaptic dense core vesicle exocytosis"/>
    <property type="evidence" value="ECO:0007669"/>
    <property type="project" value="TreeGrafter"/>
</dbReference>
<evidence type="ECO:0000256" key="1">
    <source>
        <dbReference type="SAM" id="MobiDB-lite"/>
    </source>
</evidence>
<feature type="domain" description="C2" evidence="2">
    <location>
        <begin position="1"/>
        <end position="97"/>
    </location>
</feature>
<feature type="compositionally biased region" description="Polar residues" evidence="1">
    <location>
        <begin position="1424"/>
        <end position="1433"/>
    </location>
</feature>
<feature type="compositionally biased region" description="Polar residues" evidence="1">
    <location>
        <begin position="4236"/>
        <end position="4246"/>
    </location>
</feature>
<feature type="region of interest" description="Disordered" evidence="1">
    <location>
        <begin position="2432"/>
        <end position="2453"/>
    </location>
</feature>
<feature type="compositionally biased region" description="Polar residues" evidence="1">
    <location>
        <begin position="3132"/>
        <end position="3143"/>
    </location>
</feature>
<feature type="compositionally biased region" description="Polar residues" evidence="1">
    <location>
        <begin position="1052"/>
        <end position="1062"/>
    </location>
</feature>
<feature type="compositionally biased region" description="Acidic residues" evidence="1">
    <location>
        <begin position="4410"/>
        <end position="4422"/>
    </location>
</feature>
<dbReference type="GO" id="GO:0098831">
    <property type="term" value="C:presynaptic active zone cytoplasmic component"/>
    <property type="evidence" value="ECO:0007669"/>
    <property type="project" value="TreeGrafter"/>
</dbReference>
<feature type="compositionally biased region" description="Polar residues" evidence="1">
    <location>
        <begin position="695"/>
        <end position="705"/>
    </location>
</feature>
<feature type="compositionally biased region" description="Low complexity" evidence="1">
    <location>
        <begin position="1063"/>
        <end position="1104"/>
    </location>
</feature>
<feature type="compositionally biased region" description="Low complexity" evidence="1">
    <location>
        <begin position="1120"/>
        <end position="1141"/>
    </location>
</feature>
<feature type="compositionally biased region" description="Polar residues" evidence="1">
    <location>
        <begin position="3577"/>
        <end position="3586"/>
    </location>
</feature>
<feature type="compositionally biased region" description="Polar residues" evidence="1">
    <location>
        <begin position="1142"/>
        <end position="1191"/>
    </location>
</feature>
<feature type="compositionally biased region" description="Polar residues" evidence="1">
    <location>
        <begin position="2481"/>
        <end position="2506"/>
    </location>
</feature>
<feature type="compositionally biased region" description="Polar residues" evidence="1">
    <location>
        <begin position="1350"/>
        <end position="1365"/>
    </location>
</feature>
<feature type="region of interest" description="Disordered" evidence="1">
    <location>
        <begin position="3413"/>
        <end position="3453"/>
    </location>
</feature>
<feature type="region of interest" description="Disordered" evidence="1">
    <location>
        <begin position="3132"/>
        <end position="3176"/>
    </location>
</feature>
<feature type="compositionally biased region" description="Polar residues" evidence="1">
    <location>
        <begin position="1285"/>
        <end position="1296"/>
    </location>
</feature>
<feature type="compositionally biased region" description="Polar residues" evidence="1">
    <location>
        <begin position="215"/>
        <end position="224"/>
    </location>
</feature>
<dbReference type="SUPFAM" id="SSF49562">
    <property type="entry name" value="C2 domain (Calcium/lipid-binding domain, CaLB)"/>
    <property type="match status" value="1"/>
</dbReference>
<feature type="region of interest" description="Disordered" evidence="1">
    <location>
        <begin position="3709"/>
        <end position="3734"/>
    </location>
</feature>
<dbReference type="Pfam" id="PF00168">
    <property type="entry name" value="C2"/>
    <property type="match status" value="1"/>
</dbReference>
<feature type="compositionally biased region" description="Basic and acidic residues" evidence="1">
    <location>
        <begin position="561"/>
        <end position="573"/>
    </location>
</feature>
<feature type="compositionally biased region" description="Polar residues" evidence="1">
    <location>
        <begin position="742"/>
        <end position="794"/>
    </location>
</feature>
<feature type="region of interest" description="Disordered" evidence="1">
    <location>
        <begin position="3769"/>
        <end position="3790"/>
    </location>
</feature>
<feature type="compositionally biased region" description="Basic and acidic residues" evidence="1">
    <location>
        <begin position="191"/>
        <end position="207"/>
    </location>
</feature>
<feature type="compositionally biased region" description="Low complexity" evidence="1">
    <location>
        <begin position="1226"/>
        <end position="1237"/>
    </location>
</feature>
<dbReference type="InterPro" id="IPR027080">
    <property type="entry name" value="Unc-13"/>
</dbReference>
<feature type="region of interest" description="Disordered" evidence="1">
    <location>
        <begin position="4032"/>
        <end position="4054"/>
    </location>
</feature>
<feature type="compositionally biased region" description="Polar residues" evidence="1">
    <location>
        <begin position="4400"/>
        <end position="4409"/>
    </location>
</feature>
<feature type="region of interest" description="Disordered" evidence="1">
    <location>
        <begin position="3618"/>
        <end position="3685"/>
    </location>
</feature>
<dbReference type="InterPro" id="IPR035892">
    <property type="entry name" value="C2_domain_sf"/>
</dbReference>
<accession>A0A3Q3J6I7</accession>
<dbReference type="PROSITE" id="PS50004">
    <property type="entry name" value="C2"/>
    <property type="match status" value="1"/>
</dbReference>
<feature type="compositionally biased region" description="Low complexity" evidence="1">
    <location>
        <begin position="1245"/>
        <end position="1262"/>
    </location>
</feature>
<feature type="compositionally biased region" description="Polar residues" evidence="1">
    <location>
        <begin position="600"/>
        <end position="609"/>
    </location>
</feature>
<dbReference type="PANTHER" id="PTHR10480">
    <property type="entry name" value="PROTEIN UNC-13 HOMOLOG"/>
    <property type="match status" value="1"/>
</dbReference>
<feature type="region of interest" description="Disordered" evidence="1">
    <location>
        <begin position="1119"/>
        <end position="1296"/>
    </location>
</feature>
<feature type="compositionally biased region" description="Polar residues" evidence="1">
    <location>
        <begin position="2137"/>
        <end position="2147"/>
    </location>
</feature>
<feature type="compositionally biased region" description="Polar residues" evidence="1">
    <location>
        <begin position="3639"/>
        <end position="3648"/>
    </location>
</feature>
<dbReference type="PANTHER" id="PTHR10480:SF8">
    <property type="entry name" value="PROTEIN UNC-13 HOMOLOG B"/>
    <property type="match status" value="1"/>
</dbReference>
<evidence type="ECO:0000259" key="2">
    <source>
        <dbReference type="PROSITE" id="PS50004"/>
    </source>
</evidence>
<sequence length="4525" mass="493875">MSLLCVRVKKAKLHGPADKFNAYVTLKVQNVKSTTITVRGDQPCWEQDFMFEISHLESGLVVELWNKGLIWDTMIGTALIPLDTIRQSDEEGPGEWTSLDSEVLMREDEICGTTNPTPHQVLLDTRFELPFDIPDDEAQYWTSKLERINTMRIHDEYALREEVQRRRMSSAPSQCCGWSYLGWSDQQTFDDHDSAMDDRDSDYRSETGNRPPRFHNTSQTNSSVHQYPIGRRVQHQTLSRESDSIRSYELDYKEMRGPRRSNSKGGLRITPVDSGMGVDDWESKYRAPDSGVLDDYLDTEQKMWEKVDKNIICRISDYPCELEGSRFYQTVECDTLSPEDTEWDGRAYRQRHGFGSGEIRLVYKEARSFEDESSPPEIYIIPSVKQLRQTDGEGLLHKARLWAKTALEDTLESYAAFCEEEAAWKEAAMIRGRSEYGSVCSDEIQYSFGSEEELDDLTLTEGDASYEYESYYYPGKYMASFGEQRKGRTGCGQDPMAPVEESNDEYIDPMDELQSLVNSVSEYLAVKEKEINSYESVPKPIRRKLPALPTNPKFVQSGDTNRNEVKPEVKDDSAAEQGVAGVKHAMSSLFSTISGSKSTADIEASNTTPSPQPPQADSGLSKLLFLTPKASIEPAETSGSTAAGLSTLQASPQPDSGISKLLSFIPKSGGTSPPVAIVPPASQEPTTGKKFSLRSIFQSYETSQKASHDNTETQGSTTTANQSTSGFDSMLEKLSPFKIFSSGPTSREPSPQPSEQRSASTTSNESQQESVNRNMSSSRQGSQTERQLSGSRSGSVDHLPDTGSGSVELLPETESSGELLDIQQRKTEISEPKPESISEETGFFSPFKKSLSTLISTVPPENSSQTDPKPMEESFIGSKMKNQFLSSENISSTIPPKAEGDMLSGFLNFAFGEHAHARPKSPTPPVRTPSPSRAALLECAPKGNTETGWFSNLFKVAPNEPTRDPERPHITPTVTLLKPDIHPESQTEQMGILLKLTETATQPQGGGLLATQFTQSNQQSGNMLSGLFNKIVEPNCIPSQMQSEPGAEETNQKPAQQNSAPVSSAQLSQNKQQSSSLGQQHNQQPGNRQNLQQQNQVSSQQPLNGTGEMLTRFLNKLADTSTSQSTSGSQLEQQQTQEAGSNTTQQQPNQQGDFLSGLFSTGPTPSAQQQPVGCHPTQNQPQQSNRQPLQRQNQIPPQPAASAPEPQQGGLWSGLFNKLIFSDNAPQQPSPQSDSQQYNKSSIVGPSQSPGQLSSQPSEQSGFLSGLFGQMSPQQQQPGKKASSHHTATQQPSQSGGLLSGILKLAAGKNIPQEQQSPQPARPGQLSVKSGQSPNQSGTGMSFSGLLTKVSGTVEQSSPANHENLQTIQQQQQPCAGQGRPQIQRTKAVVMNSSQDVATDKDSKGLARKGFPSGLFSVTEDPPSKTQQPSISQPGKEEPKTIVSSTSSHFLSSIFKTGSSDSNTSTPGKECEKGHFDYLLPKRKKDIHLKAATPITTAVAASPLVDTSKEPLQSQIWQEPTVSQTQRYLDEIHRLLYGTTDEYGYKDLLYNFTEHGVIPPELYEHQCLIEALLWQQLNDYALAEALATQGQECYQACQVNIPPTVISPQQENRICLNPKEMNISDFNVPSHPWRDAAIQLFESRNHFLQPDEDLVLFDMSYREKKPWSSCDHLNDLDRNRKLWIDGGSVLNLSMDKRSSPRLSRCQSLTECSVQEFRKVVEKSGVSWGVKDEDFGFKAATEFLKRLAKKNGPMDLTCGAMDLSRYTGTTEDMDNEMLFEDSEWYQQWLSLLEQGLWWPAEAGDCGYYIYGDEDYIYSLLTDRAGRHLYACATPEDIQALGNITENIANVLKQKEKDKVTLCGFKIPLCTEDKDFWIPGQQQNKLMVSDAPMDLTSTLRKGETIMNMNLECFSQMFQESLSSQVEQPVDFSVYRLKKIKVESVQNSHSCQEEPMEAADLTLKSLRGGHGGPYWKNKGIPDVFTPSPTPSPRSYSTQISPSKCYPIPEIRIVHADDALADQPRQKSSSIISTIRGLTGTSSNTNANKAESLPSSTPATLPLVSRKVSEISKPSRKLPETPTASKIPGPVQVGRKLPTLPSVNKADSSSALSAQPTSVRTFPTTSTSNVFPPSPQRSRLVRQSTQGDKGRLISQTNTTTVTSDISKVSSTSAVDQASSFSQKQQDSFQKFTPQLHILNDSSVTYNETYLYNRMHNFGTIIGTHTGNKALDFTTTINKNKNIKQKNATDTNAESTQKYEVVDFTKYKLKRFKEKKQMDTMSNMDLDDKTTVAVDFTKHTEEDETEWPKSEYSTLVALQESPRVLVLRTSSPISYTPVDQHSTSERRLSSLKIITTETNQTDARNISSKASLTLSDVLSKISESTVILSASETFTVAHLSSKADSLDGGHKQSAANIEKIRLIESVHTSPLVSPVIRKERKPQGQQQNSPFSEHLQMQQNPPTVISAFKKEVPVESKTVVFPPPSYQSSGKAQQFQKTTAPANSVKSTIDMSTKPCKSDTVPDYSDPLSLVRTRPSRLAFSKRDFGGIPLIVETHPSQEQPKRQQALVGWQESIQQGSAHSESRQIVQTASAPANSVKSILDMSPKPQQKPEIAPPNILSNGALPLVRNKAAVTRNGSAGVPLRVEQSLHQQGRPVSSVVNTTERLHKEISTYNSNEVFSGSGTTYKDTHQQNKPVDFSAKDNLNTTTISSNLSEPEDGQPMNFTDNNAKKKLFERRQTGRNLEKKTLLSVVDLTVDPQNKMTFIGHQEVKDLSSSYVYCQSQCSLSCQQQYQPSTVLNEVREDAAISQCQIQHPQNFAPHSMQGSPSTFALNSAYQQVINVHVEFKKPDHWPPNIPQLKMQHSVAQQQYQQSGMEIVWNSSVATSQPNALKLQKQNVGFQHEKTPRPKTLIKQPTVDSYGNTEESSSESGSVTLVQQSLSSFSAHQQHCAFQTVPTSESLPPSVVQLNHEGHRTDPSLQFLVVEPVQSSVPTDYYAKEPLQLSNQPDTSQLTTKYDPMSVKHTNSSYLNQGVGADIKGSKISSTPAGSTPVKGLISLFSGVGSQPSPGTKPVAVMPHPTQIMSTSVDNMTQITPTQTPAVSHVAVDVEKTVPATPVVKIPETVALRSQMPVVSLPGTSALNTDQDSAASKLHSKDNDVSNRNSLLKSPSAQTKSSTTSVPVTTAGELAASLPLELSKNQSADWQTDLASAQLLIAESQYRGKGSDFSGVSPQTSPMISHMVSPSCESTKYGFKSILFSQDYKQPKATLDSSLARETPEKELSPLESSPAKPPDTMSLKGILSQSSLVELAETSSEVTSKAVIEEATTDNMAVSESDVSQQHSSEVIRQAQSTKSLKVNTGFSEASSVANISQEKIKYPRSIYIDINCSDVPHVDTEMEPREPKPYVRLPYIFVSTASSPEEETNEHELKQWSKSELPEVSASEDTTPTAVKPPECKEPLPADIIALSDILEDARTTEISSSEAFIESEQAKTLLLTLNTVDCTHVDLHDSPIVLELSEGAETLEAQKDQSTSSDAVLTEGIHSLEKFSLKASDVYSLEGVQHFQEKTERDITISAPEPSSLKPQSEAEQTNEQRGKDLFSMFSGSTATPQQTSSQTELSILGGILPGSSTKETPGTGLLSMFGGSNSQSSLGSKDPPLSTPQEPHGKGLFSMFSGSSSKPRSGPRGAVVGSVQTRGLSLSEPMGEGLFSMFGASAPQQLPSPRGHPGGSDTLSGSPTGSSLFGGILPLSTAHKENSGTGLFSRFGGLSVQFQTEPRLPTPEPTVTPSGPRGSDSLGKGLFSMFGGQNQQASEAYSVVSKPPVAEDVSKVSSVFPLGRYSSGNKSKTGFGLFGMSFLEETKKEPQIIVPVMEEIALEQVKSSHTNDFSEQATGLVEVMENIPPEPLSASPVNAELQVEQVCQDVQDSTCDIIKHTTENSVPLTYPHLVDAVSGSEKSIEGNLRTTSDVTVNEPAEANIEFGEACIEPSSGLEKPFGSTYSFVVVSSNDEEKTFGTNSREMMTSQAVGPLKGPSLGLVSPAPQQQSRPNIARPPVPPGHRMGAPGMGCPGMAGLRMAGPKQPRPQKPPEQTSFSGFMSMFSTPNAKSKSPTIAGFFSGSPGSLFGSPLAPCRSQKQQHKSSFSGFSSSIATESVTNDLFDIFKGPETKKSEEPEQSGTEFGQGDPSTKIEVFESTVMMDTERTPLSRDEHVKSTEHFGVPDKDLVEEAEQTDKRETDKRSLTKSPIKTTSPNKEAGDNDHAEHLEGFAVSEKAVPPSGHEAKGMFEIPGLTAAKFGFMSVAAKGTSSIGSLFSSTPSPATGVKTPQSQQKDDSLLSGFKSLSAGIFQDKKPAGTEEPSSASSVFGLKLGSMLGNCDPLKPEHTPPVVTAQSHSQCPTDESGEPESQKLSSSSGETESPDASDTEESIETSETGSCDTLAQSLHSGLPSNSVSLADDLDKPQLTFFPYEADERDVDTPDTVHADLGTKQLQDLLTKEAAKRLVHFYDTWKCSFIMLMLFWPFPALLFPVSIF</sequence>
<feature type="compositionally biased region" description="Polar residues" evidence="1">
    <location>
        <begin position="2438"/>
        <end position="2453"/>
    </location>
</feature>
<protein>
    <recommendedName>
        <fullName evidence="2">C2 domain-containing protein</fullName>
    </recommendedName>
</protein>
<feature type="compositionally biased region" description="Polar residues" evidence="1">
    <location>
        <begin position="637"/>
        <end position="656"/>
    </location>
</feature>
<dbReference type="GO" id="GO:0017075">
    <property type="term" value="F:syntaxin-1 binding"/>
    <property type="evidence" value="ECO:0007669"/>
    <property type="project" value="TreeGrafter"/>
</dbReference>
<dbReference type="InterPro" id="IPR000008">
    <property type="entry name" value="C2_dom"/>
</dbReference>
<feature type="region of interest" description="Disordered" evidence="1">
    <location>
        <begin position="3265"/>
        <end position="3291"/>
    </location>
</feature>
<dbReference type="STRING" id="43700.ENSMALP00000012320"/>
<feature type="compositionally biased region" description="Basic and acidic residues" evidence="1">
    <location>
        <begin position="4193"/>
        <end position="4234"/>
    </location>
</feature>
<dbReference type="Ensembl" id="ENSMALT00000012581.1">
    <property type="protein sequence ID" value="ENSMALP00000012320.1"/>
    <property type="gene ID" value="ENSMALG00000008678.1"/>
</dbReference>
<feature type="compositionally biased region" description="Polar residues" evidence="1">
    <location>
        <begin position="2097"/>
        <end position="2127"/>
    </location>
</feature>
<dbReference type="GO" id="GO:0005516">
    <property type="term" value="F:calmodulin binding"/>
    <property type="evidence" value="ECO:0007669"/>
    <property type="project" value="TreeGrafter"/>
</dbReference>
<feature type="compositionally biased region" description="Low complexity" evidence="1">
    <location>
        <begin position="1192"/>
        <end position="1208"/>
    </location>
</feature>
<dbReference type="CDD" id="cd08394">
    <property type="entry name" value="C2A_Munc13"/>
    <property type="match status" value="1"/>
</dbReference>
<feature type="region of interest" description="Disordered" evidence="1">
    <location>
        <begin position="2907"/>
        <end position="2928"/>
    </location>
</feature>
<dbReference type="SMART" id="SM00239">
    <property type="entry name" value="C2"/>
    <property type="match status" value="1"/>
</dbReference>
<reference evidence="3" key="2">
    <citation type="submission" date="2025-09" db="UniProtKB">
        <authorList>
            <consortium name="Ensembl"/>
        </authorList>
    </citation>
    <scope>IDENTIFICATION</scope>
</reference>
<feature type="compositionally biased region" description="Basic and acidic residues" evidence="1">
    <location>
        <begin position="3421"/>
        <end position="3432"/>
    </location>
</feature>
<dbReference type="Gene3D" id="2.60.40.150">
    <property type="entry name" value="C2 domain"/>
    <property type="match status" value="1"/>
</dbReference>